<accession>A0A9P8UKX6</accession>
<dbReference type="EMBL" id="JAGPXC010000004">
    <property type="protein sequence ID" value="KAH6654071.1"/>
    <property type="molecule type" value="Genomic_DNA"/>
</dbReference>
<keyword evidence="3" id="KW-1185">Reference proteome</keyword>
<evidence type="ECO:0000313" key="3">
    <source>
        <dbReference type="Proteomes" id="UP000758603"/>
    </source>
</evidence>
<feature type="compositionally biased region" description="Polar residues" evidence="1">
    <location>
        <begin position="282"/>
        <end position="294"/>
    </location>
</feature>
<dbReference type="OrthoDB" id="5422351at2759"/>
<sequence length="484" mass="53543">MQSNQGWLRTDPSVNSVQLLGSWDNFSKCYKMERDIRRDLGQWRGCHTFQDIITTGGKQKRSGGLTMGETYYYYYEVDGSHEIHDPSMPSTNVCPYLPGQTVNTLDVPIECALKRLRSASMNSIRPADFRTMDPGAKFTTPRPAPPAPHTLGPRLGTSAGIRLNHKASSRSLSPAPTPGWTGKARRLFGLRPSSRSSDRVQTPDSFASEDAVSSVKDEPRLDGTRSMTPSEGYRSRDLSPERLRKLLSEDVPVTQPFPAQTQQLTIPDDIVEENEDDENFATSAISDNLPFTTLSPPPFQRSWSSSSATDHKSRSTTTIVPESSSILQTFYNEDEALDNIKRGSITSFMNPTSRIQYPYSTASSTVTSPITSPQSLDFPSNNTNFSFFDELTEDDDRASTVLDEAPDVQYSQQPFNNYSLPAPLELSNRKQIPSRITNSFGSPELIVRNEVGDPFGNTSLLTLKGIDAGLDDLVSELGWIANAI</sequence>
<dbReference type="Proteomes" id="UP000758603">
    <property type="component" value="Unassembled WGS sequence"/>
</dbReference>
<protein>
    <submittedName>
        <fullName evidence="2">Uncharacterized protein</fullName>
    </submittedName>
</protein>
<dbReference type="PANTHER" id="PTHR40625">
    <property type="entry name" value="GTP-BINDING PROTEIN ESDC-RELATED"/>
    <property type="match status" value="1"/>
</dbReference>
<evidence type="ECO:0000256" key="1">
    <source>
        <dbReference type="SAM" id="MobiDB-lite"/>
    </source>
</evidence>
<dbReference type="AlphaFoldDB" id="A0A9P8UKX6"/>
<reference evidence="2" key="1">
    <citation type="journal article" date="2021" name="Nat. Commun.">
        <title>Genetic determinants of endophytism in the Arabidopsis root mycobiome.</title>
        <authorList>
            <person name="Mesny F."/>
            <person name="Miyauchi S."/>
            <person name="Thiergart T."/>
            <person name="Pickel B."/>
            <person name="Atanasova L."/>
            <person name="Karlsson M."/>
            <person name="Huettel B."/>
            <person name="Barry K.W."/>
            <person name="Haridas S."/>
            <person name="Chen C."/>
            <person name="Bauer D."/>
            <person name="Andreopoulos W."/>
            <person name="Pangilinan J."/>
            <person name="LaButti K."/>
            <person name="Riley R."/>
            <person name="Lipzen A."/>
            <person name="Clum A."/>
            <person name="Drula E."/>
            <person name="Henrissat B."/>
            <person name="Kohler A."/>
            <person name="Grigoriev I.V."/>
            <person name="Martin F.M."/>
            <person name="Hacquard S."/>
        </authorList>
    </citation>
    <scope>NUCLEOTIDE SEQUENCE</scope>
    <source>
        <strain evidence="2">MPI-SDFR-AT-0073</strain>
    </source>
</reference>
<feature type="region of interest" description="Disordered" evidence="1">
    <location>
        <begin position="282"/>
        <end position="319"/>
    </location>
</feature>
<dbReference type="RefSeq" id="XP_045958341.1">
    <property type="nucleotide sequence ID" value="XM_046095867.1"/>
</dbReference>
<name>A0A9P8UKX6_9PEZI</name>
<gene>
    <name evidence="2" type="ORF">BKA67DRAFT_269391</name>
</gene>
<feature type="compositionally biased region" description="Polar residues" evidence="1">
    <location>
        <begin position="193"/>
        <end position="205"/>
    </location>
</feature>
<dbReference type="PANTHER" id="PTHR40625:SF1">
    <property type="entry name" value="AMP-ACTIVATED PROTEIN KINASE GLYCOGEN-BINDING DOMAIN-CONTAINING PROTEIN"/>
    <property type="match status" value="1"/>
</dbReference>
<feature type="region of interest" description="Disordered" evidence="1">
    <location>
        <begin position="126"/>
        <end position="241"/>
    </location>
</feature>
<dbReference type="GeneID" id="70124760"/>
<evidence type="ECO:0000313" key="2">
    <source>
        <dbReference type="EMBL" id="KAH6654071.1"/>
    </source>
</evidence>
<organism evidence="2 3">
    <name type="scientific">Truncatella angustata</name>
    <dbReference type="NCBI Taxonomy" id="152316"/>
    <lineage>
        <taxon>Eukaryota</taxon>
        <taxon>Fungi</taxon>
        <taxon>Dikarya</taxon>
        <taxon>Ascomycota</taxon>
        <taxon>Pezizomycotina</taxon>
        <taxon>Sordariomycetes</taxon>
        <taxon>Xylariomycetidae</taxon>
        <taxon>Amphisphaeriales</taxon>
        <taxon>Sporocadaceae</taxon>
        <taxon>Truncatella</taxon>
    </lineage>
</organism>
<proteinExistence type="predicted"/>
<comment type="caution">
    <text evidence="2">The sequence shown here is derived from an EMBL/GenBank/DDBJ whole genome shotgun (WGS) entry which is preliminary data.</text>
</comment>